<keyword evidence="2" id="KW-1185">Reference proteome</keyword>
<comment type="caution">
    <text evidence="1">The sequence shown here is derived from an EMBL/GenBank/DDBJ whole genome shotgun (WGS) entry which is preliminary data.</text>
</comment>
<protein>
    <submittedName>
        <fullName evidence="1">Gag-pol polyprotein</fullName>
    </submittedName>
</protein>
<organism evidence="1 2">
    <name type="scientific">Trifolium medium</name>
    <dbReference type="NCBI Taxonomy" id="97028"/>
    <lineage>
        <taxon>Eukaryota</taxon>
        <taxon>Viridiplantae</taxon>
        <taxon>Streptophyta</taxon>
        <taxon>Embryophyta</taxon>
        <taxon>Tracheophyta</taxon>
        <taxon>Spermatophyta</taxon>
        <taxon>Magnoliopsida</taxon>
        <taxon>eudicotyledons</taxon>
        <taxon>Gunneridae</taxon>
        <taxon>Pentapetalae</taxon>
        <taxon>rosids</taxon>
        <taxon>fabids</taxon>
        <taxon>Fabales</taxon>
        <taxon>Fabaceae</taxon>
        <taxon>Papilionoideae</taxon>
        <taxon>50 kb inversion clade</taxon>
        <taxon>NPAAA clade</taxon>
        <taxon>Hologalegina</taxon>
        <taxon>IRL clade</taxon>
        <taxon>Trifolieae</taxon>
        <taxon>Trifolium</taxon>
    </lineage>
</organism>
<sequence>PNVKDNPLPDHNGPAVNQIGSFEELIKDATKIKTPLAVIRENLISFDQFQDMHPQCKVCDENPDHCVKMKECLQKLMDQGLVQIGYAKEEAMVSM</sequence>
<dbReference type="AlphaFoldDB" id="A0A392T1L5"/>
<proteinExistence type="predicted"/>
<evidence type="ECO:0000313" key="2">
    <source>
        <dbReference type="Proteomes" id="UP000265520"/>
    </source>
</evidence>
<dbReference type="EMBL" id="LXQA010478294">
    <property type="protein sequence ID" value="MCI54374.1"/>
    <property type="molecule type" value="Genomic_DNA"/>
</dbReference>
<feature type="non-terminal residue" evidence="1">
    <location>
        <position position="95"/>
    </location>
</feature>
<reference evidence="1 2" key="1">
    <citation type="journal article" date="2018" name="Front. Plant Sci.">
        <title>Red Clover (Trifolium pratense) and Zigzag Clover (T. medium) - A Picture of Genomic Similarities and Differences.</title>
        <authorList>
            <person name="Dluhosova J."/>
            <person name="Istvanek J."/>
            <person name="Nedelnik J."/>
            <person name="Repkova J."/>
        </authorList>
    </citation>
    <scope>NUCLEOTIDE SEQUENCE [LARGE SCALE GENOMIC DNA]</scope>
    <source>
        <strain evidence="2">cv. 10/8</strain>
        <tissue evidence="1">Leaf</tissue>
    </source>
</reference>
<dbReference type="Proteomes" id="UP000265520">
    <property type="component" value="Unassembled WGS sequence"/>
</dbReference>
<name>A0A392T1L5_9FABA</name>
<feature type="non-terminal residue" evidence="1">
    <location>
        <position position="1"/>
    </location>
</feature>
<accession>A0A392T1L5</accession>
<evidence type="ECO:0000313" key="1">
    <source>
        <dbReference type="EMBL" id="MCI54374.1"/>
    </source>
</evidence>